<keyword evidence="2" id="KW-1185">Reference proteome</keyword>
<dbReference type="OrthoDB" id="2377817at2759"/>
<gene>
    <name evidence="1" type="ORF">FCALED_LOCUS14738</name>
</gene>
<organism evidence="1 2">
    <name type="scientific">Funneliformis caledonium</name>
    <dbReference type="NCBI Taxonomy" id="1117310"/>
    <lineage>
        <taxon>Eukaryota</taxon>
        <taxon>Fungi</taxon>
        <taxon>Fungi incertae sedis</taxon>
        <taxon>Mucoromycota</taxon>
        <taxon>Glomeromycotina</taxon>
        <taxon>Glomeromycetes</taxon>
        <taxon>Glomerales</taxon>
        <taxon>Glomeraceae</taxon>
        <taxon>Funneliformis</taxon>
    </lineage>
</organism>
<comment type="caution">
    <text evidence="1">The sequence shown here is derived from an EMBL/GenBank/DDBJ whole genome shotgun (WGS) entry which is preliminary data.</text>
</comment>
<dbReference type="AlphaFoldDB" id="A0A9N9IAL3"/>
<accession>A0A9N9IAL3</accession>
<sequence>MRGKYQKIKSLLGDEDIYQMIIEYLQSVRCDITVDKFKEYIEQEVFSS</sequence>
<evidence type="ECO:0000313" key="1">
    <source>
        <dbReference type="EMBL" id="CAG8727035.1"/>
    </source>
</evidence>
<dbReference type="Proteomes" id="UP000789570">
    <property type="component" value="Unassembled WGS sequence"/>
</dbReference>
<proteinExistence type="predicted"/>
<feature type="non-terminal residue" evidence="1">
    <location>
        <position position="48"/>
    </location>
</feature>
<evidence type="ECO:0000313" key="2">
    <source>
        <dbReference type="Proteomes" id="UP000789570"/>
    </source>
</evidence>
<reference evidence="1" key="1">
    <citation type="submission" date="2021-06" db="EMBL/GenBank/DDBJ databases">
        <authorList>
            <person name="Kallberg Y."/>
            <person name="Tangrot J."/>
            <person name="Rosling A."/>
        </authorList>
    </citation>
    <scope>NUCLEOTIDE SEQUENCE</scope>
    <source>
        <strain evidence="1">UK204</strain>
    </source>
</reference>
<dbReference type="EMBL" id="CAJVPQ010011402">
    <property type="protein sequence ID" value="CAG8727035.1"/>
    <property type="molecule type" value="Genomic_DNA"/>
</dbReference>
<protein>
    <submittedName>
        <fullName evidence="1">12079_t:CDS:1</fullName>
    </submittedName>
</protein>
<name>A0A9N9IAL3_9GLOM</name>